<sequence>MDGIGTILQANNITRVARAKYQSAVATQAANNKLKKAQGDLANWSRSLGNRRKVEAAQKEFNRGVEQLSNETRQAGKQRTQNTLSSAEQRGALVARAAMTGVGGSTVEAMENLIGLQAATTQEEIDQAVDNMQYSAKENLTTALMNTYMSQDFSQTMMDFDFTQHIEPQAMKRRLGKLIGVAVATYFGGPMAGEAVSNLAVGEWEATNGNFTGANQSFGAAMTQAGGAMQQWSDRGGTAWGSDVVRGMRATGADSAAKTSGTVSTKKAQSASSGSKSWFK</sequence>
<keyword evidence="3" id="KW-1185">Reference proteome</keyword>
<accession>A0A868BZ26</accession>
<feature type="region of interest" description="Disordered" evidence="1">
    <location>
        <begin position="62"/>
        <end position="85"/>
    </location>
</feature>
<dbReference type="Proteomes" id="UP000671943">
    <property type="component" value="Segment"/>
</dbReference>
<evidence type="ECO:0000313" key="2">
    <source>
        <dbReference type="EMBL" id="QOI69541.1"/>
    </source>
</evidence>
<feature type="compositionally biased region" description="Low complexity" evidence="1">
    <location>
        <begin position="264"/>
        <end position="280"/>
    </location>
</feature>
<protein>
    <submittedName>
        <fullName evidence="2">Internal virion protein</fullName>
    </submittedName>
</protein>
<dbReference type="EMBL" id="MT951568">
    <property type="protein sequence ID" value="QOI69541.1"/>
    <property type="molecule type" value="Genomic_DNA"/>
</dbReference>
<name>A0A868BZ26_9CAUD</name>
<gene>
    <name evidence="2" type="ORF">XaavBphi31_44</name>
</gene>
<feature type="compositionally biased region" description="Polar residues" evidence="1">
    <location>
        <begin position="67"/>
        <end position="85"/>
    </location>
</feature>
<evidence type="ECO:0000256" key="1">
    <source>
        <dbReference type="SAM" id="MobiDB-lite"/>
    </source>
</evidence>
<evidence type="ECO:0000313" key="3">
    <source>
        <dbReference type="Proteomes" id="UP000671943"/>
    </source>
</evidence>
<reference evidence="2" key="1">
    <citation type="submission" date="2020-08" db="EMBL/GenBank/DDBJ databases">
        <authorList>
            <person name="Nguyen N.T.T."/>
            <person name="Holtappels D."/>
            <person name="Doan T.T.K."/>
            <person name="Pham H.K.N."/>
            <person name="Wagemans J."/>
        </authorList>
    </citation>
    <scope>NUCLEOTIDE SEQUENCE</scope>
</reference>
<organism evidence="2 3">
    <name type="scientific">Xanthomonas phage Xaa_vB_phi31</name>
    <dbReference type="NCBI Taxonomy" id="2776752"/>
    <lineage>
        <taxon>Viruses</taxon>
        <taxon>Duplodnaviria</taxon>
        <taxon>Heunggongvirae</taxon>
        <taxon>Uroviricota</taxon>
        <taxon>Caudoviricetes</taxon>
        <taxon>Autographivirales</taxon>
        <taxon>Autonotataviridae</taxon>
        <taxon>Gujervirinae</taxon>
        <taxon>Pazvirus</taxon>
        <taxon>Pazvirus 31</taxon>
    </lineage>
</organism>
<feature type="region of interest" description="Disordered" evidence="1">
    <location>
        <begin position="251"/>
        <end position="280"/>
    </location>
</feature>
<proteinExistence type="predicted"/>